<proteinExistence type="predicted"/>
<feature type="transmembrane region" description="Helical" evidence="1">
    <location>
        <begin position="46"/>
        <end position="66"/>
    </location>
</feature>
<comment type="caution">
    <text evidence="2">The sequence shown here is derived from an EMBL/GenBank/DDBJ whole genome shotgun (WGS) entry which is preliminary data.</text>
</comment>
<feature type="transmembrane region" description="Helical" evidence="1">
    <location>
        <begin position="12"/>
        <end position="34"/>
    </location>
</feature>
<sequence length="79" mass="9115">MEIYQAIGQEALIGILSHLFFIAITFYALQAFMLEKIFKKNKVFQIQLIYILLSIAIGSAVSNFFLQFSNWSGKLPYLF</sequence>
<evidence type="ECO:0000313" key="2">
    <source>
        <dbReference type="EMBL" id="MCY9546038.1"/>
    </source>
</evidence>
<keyword evidence="3" id="KW-1185">Reference proteome</keyword>
<reference evidence="2 3" key="1">
    <citation type="submission" date="2022-05" db="EMBL/GenBank/DDBJ databases">
        <title>Genome Sequencing of Bee-Associated Microbes.</title>
        <authorList>
            <person name="Dunlap C."/>
        </authorList>
    </citation>
    <scope>NUCLEOTIDE SEQUENCE [LARGE SCALE GENOMIC DNA]</scope>
    <source>
        <strain evidence="2 3">NRRL BD-083</strain>
    </source>
</reference>
<protein>
    <submittedName>
        <fullName evidence="2">DUF1146 family protein</fullName>
    </submittedName>
</protein>
<dbReference type="RefSeq" id="WP_268636089.1">
    <property type="nucleotide sequence ID" value="NZ_JAMDLZ010000005.1"/>
</dbReference>
<organism evidence="2 3">
    <name type="scientific">Lysinibacillus xylanilyticus</name>
    <dbReference type="NCBI Taxonomy" id="582475"/>
    <lineage>
        <taxon>Bacteria</taxon>
        <taxon>Bacillati</taxon>
        <taxon>Bacillota</taxon>
        <taxon>Bacilli</taxon>
        <taxon>Bacillales</taxon>
        <taxon>Bacillaceae</taxon>
        <taxon>Lysinibacillus</taxon>
    </lineage>
</organism>
<name>A0ABT4EKK3_9BACI</name>
<keyword evidence="1" id="KW-1133">Transmembrane helix</keyword>
<keyword evidence="1" id="KW-0472">Membrane</keyword>
<dbReference type="NCBIfam" id="TIGR02327">
    <property type="entry name" value="int_mem_ywzB"/>
    <property type="match status" value="1"/>
</dbReference>
<dbReference type="Pfam" id="PF06612">
    <property type="entry name" value="DUF1146"/>
    <property type="match status" value="1"/>
</dbReference>
<evidence type="ECO:0000313" key="3">
    <source>
        <dbReference type="Proteomes" id="UP001527052"/>
    </source>
</evidence>
<accession>A0ABT4EKK3</accession>
<evidence type="ECO:0000256" key="1">
    <source>
        <dbReference type="SAM" id="Phobius"/>
    </source>
</evidence>
<keyword evidence="1" id="KW-0812">Transmembrane</keyword>
<dbReference type="EMBL" id="JAMDLZ010000005">
    <property type="protein sequence ID" value="MCY9546038.1"/>
    <property type="molecule type" value="Genomic_DNA"/>
</dbReference>
<dbReference type="Proteomes" id="UP001527052">
    <property type="component" value="Unassembled WGS sequence"/>
</dbReference>
<dbReference type="InterPro" id="IPR009526">
    <property type="entry name" value="DUF1146"/>
</dbReference>
<gene>
    <name evidence="2" type="ORF">M5W82_03660</name>
</gene>